<dbReference type="Gene3D" id="3.90.190.10">
    <property type="entry name" value="Protein tyrosine phosphatase superfamily"/>
    <property type="match status" value="1"/>
</dbReference>
<organism evidence="7 8">
    <name type="scientific">Pyrocoelia pectoralis</name>
    <dbReference type="NCBI Taxonomy" id="417401"/>
    <lineage>
        <taxon>Eukaryota</taxon>
        <taxon>Metazoa</taxon>
        <taxon>Ecdysozoa</taxon>
        <taxon>Arthropoda</taxon>
        <taxon>Hexapoda</taxon>
        <taxon>Insecta</taxon>
        <taxon>Pterygota</taxon>
        <taxon>Neoptera</taxon>
        <taxon>Endopterygota</taxon>
        <taxon>Coleoptera</taxon>
        <taxon>Polyphaga</taxon>
        <taxon>Elateriformia</taxon>
        <taxon>Elateroidea</taxon>
        <taxon>Lampyridae</taxon>
        <taxon>Lampyrinae</taxon>
        <taxon>Pyrocoelia</taxon>
    </lineage>
</organism>
<dbReference type="PROSITE" id="PS00383">
    <property type="entry name" value="TYR_PHOSPHATASE_1"/>
    <property type="match status" value="1"/>
</dbReference>
<protein>
    <recommendedName>
        <fullName evidence="2">protein-serine/threonine phosphatase</fullName>
        <ecNumber evidence="2">3.1.3.16</ecNumber>
    </recommendedName>
</protein>
<evidence type="ECO:0000256" key="3">
    <source>
        <dbReference type="ARBA" id="ARBA00022801"/>
    </source>
</evidence>
<dbReference type="Proteomes" id="UP001329430">
    <property type="component" value="Chromosome 3"/>
</dbReference>
<proteinExistence type="inferred from homology"/>
<dbReference type="GO" id="GO:0017017">
    <property type="term" value="F:MAP kinase tyrosine/serine/threonine phosphatase activity"/>
    <property type="evidence" value="ECO:0007669"/>
    <property type="project" value="InterPro"/>
</dbReference>
<dbReference type="InterPro" id="IPR016130">
    <property type="entry name" value="Tyr_Pase_AS"/>
</dbReference>
<dbReference type="EC" id="3.1.3.16" evidence="2"/>
<dbReference type="InterPro" id="IPR003595">
    <property type="entry name" value="Tyr_Pase_cat"/>
</dbReference>
<dbReference type="InterPro" id="IPR000387">
    <property type="entry name" value="Tyr_Pase_dom"/>
</dbReference>
<dbReference type="PANTHER" id="PTHR45961">
    <property type="entry name" value="IP21249P"/>
    <property type="match status" value="1"/>
</dbReference>
<dbReference type="PRINTS" id="PR01910">
    <property type="entry name" value="ADSPHPHTASEB"/>
</dbReference>
<name>A0AAN7ZJF9_9COLE</name>
<comment type="caution">
    <text evidence="7">The sequence shown here is derived from an EMBL/GenBank/DDBJ whole genome shotgun (WGS) entry which is preliminary data.</text>
</comment>
<evidence type="ECO:0000313" key="7">
    <source>
        <dbReference type="EMBL" id="KAK5646082.1"/>
    </source>
</evidence>
<keyword evidence="8" id="KW-1185">Reference proteome</keyword>
<sequence length="226" mass="25847">MEFIDVEYVFNHRKENEVQDILCKSVANISTSSSESSSTVDLNLNITEVTSSLFLCSATSVHTSTLQLLGVTCVINATVELPDTPLPENTVKYCRIRVLDSPNQNIRQYFDISADLIHQISLRNGKTLIHCTAGVSRSATLCIAYLMKYHKLSLIESYNYLKLRRPIIKPNCGFFTQLIEYERELFSNNTVKLIYNEMLNLELPDVYDSEYKSLNYFRKKCKNSAD</sequence>
<dbReference type="PANTHER" id="PTHR45961:SF6">
    <property type="entry name" value="IP21249P"/>
    <property type="match status" value="1"/>
</dbReference>
<dbReference type="GO" id="GO:0004722">
    <property type="term" value="F:protein serine/threonine phosphatase activity"/>
    <property type="evidence" value="ECO:0007669"/>
    <property type="project" value="UniProtKB-EC"/>
</dbReference>
<feature type="domain" description="Tyrosine-protein phosphatase" evidence="5">
    <location>
        <begin position="45"/>
        <end position="187"/>
    </location>
</feature>
<dbReference type="CDD" id="cd14514">
    <property type="entry name" value="DUSP14-like"/>
    <property type="match status" value="1"/>
</dbReference>
<dbReference type="InterPro" id="IPR000340">
    <property type="entry name" value="Dual-sp_phosphatase_cat-dom"/>
</dbReference>
<dbReference type="EMBL" id="JAVRBK010000003">
    <property type="protein sequence ID" value="KAK5646082.1"/>
    <property type="molecule type" value="Genomic_DNA"/>
</dbReference>
<dbReference type="AlphaFoldDB" id="A0AAN7ZJF9"/>
<dbReference type="InterPro" id="IPR052103">
    <property type="entry name" value="Dual_spec_Phospatases"/>
</dbReference>
<gene>
    <name evidence="7" type="ORF">RI129_004546</name>
</gene>
<dbReference type="GO" id="GO:0005737">
    <property type="term" value="C:cytoplasm"/>
    <property type="evidence" value="ECO:0007669"/>
    <property type="project" value="TreeGrafter"/>
</dbReference>
<dbReference type="Pfam" id="PF00782">
    <property type="entry name" value="DSPc"/>
    <property type="match status" value="1"/>
</dbReference>
<reference evidence="7 8" key="1">
    <citation type="journal article" date="2024" name="Insects">
        <title>An Improved Chromosome-Level Genome Assembly of the Firefly Pyrocoelia pectoralis.</title>
        <authorList>
            <person name="Fu X."/>
            <person name="Meyer-Rochow V.B."/>
            <person name="Ballantyne L."/>
            <person name="Zhu X."/>
        </authorList>
    </citation>
    <scope>NUCLEOTIDE SEQUENCE [LARGE SCALE GENOMIC DNA]</scope>
    <source>
        <strain evidence="7">XCY_ONT2</strain>
    </source>
</reference>
<dbReference type="SMART" id="SM00404">
    <property type="entry name" value="PTPc_motif"/>
    <property type="match status" value="1"/>
</dbReference>
<keyword evidence="3" id="KW-0378">Hydrolase</keyword>
<dbReference type="PROSITE" id="PS50056">
    <property type="entry name" value="TYR_PHOSPHATASE_2"/>
    <property type="match status" value="1"/>
</dbReference>
<dbReference type="PROSITE" id="PS50054">
    <property type="entry name" value="TYR_PHOSPHATASE_DUAL"/>
    <property type="match status" value="1"/>
</dbReference>
<evidence type="ECO:0000313" key="8">
    <source>
        <dbReference type="Proteomes" id="UP001329430"/>
    </source>
</evidence>
<dbReference type="InterPro" id="IPR020420">
    <property type="entry name" value="Atypical_DUSP_subfamB"/>
</dbReference>
<accession>A0AAN7ZJF9</accession>
<dbReference type="SMART" id="SM00195">
    <property type="entry name" value="DSPc"/>
    <property type="match status" value="1"/>
</dbReference>
<dbReference type="InterPro" id="IPR020422">
    <property type="entry name" value="TYR_PHOSPHATASE_DUAL_dom"/>
</dbReference>
<dbReference type="InterPro" id="IPR029021">
    <property type="entry name" value="Prot-tyrosine_phosphatase-like"/>
</dbReference>
<evidence type="ECO:0000259" key="5">
    <source>
        <dbReference type="PROSITE" id="PS50054"/>
    </source>
</evidence>
<comment type="similarity">
    <text evidence="1">Belongs to the protein-tyrosine phosphatase family. Non-receptor class dual specificity subfamily.</text>
</comment>
<evidence type="ECO:0000256" key="1">
    <source>
        <dbReference type="ARBA" id="ARBA00008601"/>
    </source>
</evidence>
<feature type="domain" description="Tyrosine specific protein phosphatases" evidence="6">
    <location>
        <begin position="107"/>
        <end position="166"/>
    </location>
</feature>
<dbReference type="SUPFAM" id="SSF52799">
    <property type="entry name" value="(Phosphotyrosine protein) phosphatases II"/>
    <property type="match status" value="1"/>
</dbReference>
<evidence type="ECO:0000256" key="4">
    <source>
        <dbReference type="ARBA" id="ARBA00022912"/>
    </source>
</evidence>
<evidence type="ECO:0000259" key="6">
    <source>
        <dbReference type="PROSITE" id="PS50056"/>
    </source>
</evidence>
<keyword evidence="4" id="KW-0904">Protein phosphatase</keyword>
<evidence type="ECO:0000256" key="2">
    <source>
        <dbReference type="ARBA" id="ARBA00013081"/>
    </source>
</evidence>